<dbReference type="PANTHER" id="PTHR43861">
    <property type="entry name" value="TRANS-ACONITATE 2-METHYLTRANSFERASE-RELATED"/>
    <property type="match status" value="1"/>
</dbReference>
<evidence type="ECO:0000313" key="5">
    <source>
        <dbReference type="EMBL" id="RUT08034.1"/>
    </source>
</evidence>
<dbReference type="Proteomes" id="UP000282574">
    <property type="component" value="Unassembled WGS sequence"/>
</dbReference>
<evidence type="ECO:0000259" key="4">
    <source>
        <dbReference type="SMART" id="SM00650"/>
    </source>
</evidence>
<feature type="domain" description="Ribosomal RNA adenine methylase transferase N-terminal" evidence="4">
    <location>
        <begin position="34"/>
        <end position="144"/>
    </location>
</feature>
<evidence type="ECO:0000256" key="2">
    <source>
        <dbReference type="ARBA" id="ARBA00022679"/>
    </source>
</evidence>
<dbReference type="SMART" id="SM00650">
    <property type="entry name" value="rADc"/>
    <property type="match status" value="1"/>
</dbReference>
<evidence type="ECO:0000256" key="1">
    <source>
        <dbReference type="ARBA" id="ARBA00022603"/>
    </source>
</evidence>
<name>A0AB37UE15_9CYAN</name>
<dbReference type="Pfam" id="PF13649">
    <property type="entry name" value="Methyltransf_25"/>
    <property type="match status" value="1"/>
</dbReference>
<proteinExistence type="predicted"/>
<dbReference type="InterPro" id="IPR029063">
    <property type="entry name" value="SAM-dependent_MTases_sf"/>
</dbReference>
<keyword evidence="6" id="KW-1185">Reference proteome</keyword>
<dbReference type="Gene3D" id="3.40.50.150">
    <property type="entry name" value="Vaccinia Virus protein VP39"/>
    <property type="match status" value="1"/>
</dbReference>
<dbReference type="AlphaFoldDB" id="A0AB37UE15"/>
<comment type="caution">
    <text evidence="5">The sequence shown here is derived from an EMBL/GenBank/DDBJ whole genome shotgun (WGS) entry which is preliminary data.</text>
</comment>
<dbReference type="CDD" id="cd02440">
    <property type="entry name" value="AdoMet_MTases"/>
    <property type="match status" value="1"/>
</dbReference>
<dbReference type="InterPro" id="IPR020598">
    <property type="entry name" value="rRNA_Ade_methylase_Trfase_N"/>
</dbReference>
<dbReference type="RefSeq" id="WP_106167808.1">
    <property type="nucleotide sequence ID" value="NZ_JAVKZF010000002.1"/>
</dbReference>
<accession>A0AB37UE15</accession>
<evidence type="ECO:0000256" key="3">
    <source>
        <dbReference type="ARBA" id="ARBA00022691"/>
    </source>
</evidence>
<dbReference type="EMBL" id="RSCK01000057">
    <property type="protein sequence ID" value="RUT08034.1"/>
    <property type="molecule type" value="Genomic_DNA"/>
</dbReference>
<organism evidence="5 6">
    <name type="scientific">Chroococcidiopsis cubana SAG 39.79</name>
    <dbReference type="NCBI Taxonomy" id="388085"/>
    <lineage>
        <taxon>Bacteria</taxon>
        <taxon>Bacillati</taxon>
        <taxon>Cyanobacteriota</taxon>
        <taxon>Cyanophyceae</taxon>
        <taxon>Chroococcidiopsidales</taxon>
        <taxon>Chroococcidiopsidaceae</taxon>
        <taxon>Chroococcidiopsis</taxon>
    </lineage>
</organism>
<keyword evidence="2" id="KW-0808">Transferase</keyword>
<keyword evidence="3" id="KW-0949">S-adenosyl-L-methionine</keyword>
<keyword evidence="1 5" id="KW-0489">Methyltransferase</keyword>
<sequence>MSEAMNQKIQKDFDRIALLEQPMWNHNSHYHRFLLKQLASHCDNILEIGCGTGNLSRLLAQRADRVTAIDLSPKMIEIAKQQSQDYANIDFQVADILTWEFPAKQFDAIVSIATFHHLPIERLLPKLKIALTSGGKLVVIDLLDNEGIQGILNDSIAIPLNWIFHAFKNRNNKPTIEARTVWKEHLRTDKYLTRSQVQYIYKNSLTGANVKVHLFWRYSIVWEKL</sequence>
<dbReference type="GO" id="GO:0000179">
    <property type="term" value="F:rRNA (adenine-N6,N6-)-dimethyltransferase activity"/>
    <property type="evidence" value="ECO:0007669"/>
    <property type="project" value="InterPro"/>
</dbReference>
<dbReference type="SUPFAM" id="SSF53335">
    <property type="entry name" value="S-adenosyl-L-methionine-dependent methyltransferases"/>
    <property type="match status" value="1"/>
</dbReference>
<dbReference type="InterPro" id="IPR041698">
    <property type="entry name" value="Methyltransf_25"/>
</dbReference>
<reference evidence="5 6" key="1">
    <citation type="journal article" date="2019" name="Genome Biol. Evol.">
        <title>Day and night: Metabolic profiles and evolutionary relationships of six axenic non-marine cyanobacteria.</title>
        <authorList>
            <person name="Will S.E."/>
            <person name="Henke P."/>
            <person name="Boedeker C."/>
            <person name="Huang S."/>
            <person name="Brinkmann H."/>
            <person name="Rohde M."/>
            <person name="Jarek M."/>
            <person name="Friedl T."/>
            <person name="Seufert S."/>
            <person name="Schumacher M."/>
            <person name="Overmann J."/>
            <person name="Neumann-Schaal M."/>
            <person name="Petersen J."/>
        </authorList>
    </citation>
    <scope>NUCLEOTIDE SEQUENCE [LARGE SCALE GENOMIC DNA]</scope>
    <source>
        <strain evidence="5 6">SAG 39.79</strain>
    </source>
</reference>
<evidence type="ECO:0000313" key="6">
    <source>
        <dbReference type="Proteomes" id="UP000282574"/>
    </source>
</evidence>
<protein>
    <submittedName>
        <fullName evidence="5">SAM-dependent methyltransferase</fullName>
    </submittedName>
</protein>
<gene>
    <name evidence="5" type="ORF">DSM107010_49060</name>
</gene>